<dbReference type="Proteomes" id="UP000246635">
    <property type="component" value="Unassembled WGS sequence"/>
</dbReference>
<dbReference type="AlphaFoldDB" id="A0A2V2YRD6"/>
<reference evidence="2 3" key="1">
    <citation type="submission" date="2018-05" db="EMBL/GenBank/DDBJ databases">
        <title>Genomic Encyclopedia of Type Strains, Phase III (KMG-III): the genomes of soil and plant-associated and newly described type strains.</title>
        <authorList>
            <person name="Whitman W."/>
        </authorList>
    </citation>
    <scope>NUCLEOTIDE SEQUENCE [LARGE SCALE GENOMIC DNA]</scope>
    <source>
        <strain evidence="2 3">CECT 5696</strain>
    </source>
</reference>
<dbReference type="EMBL" id="QGTQ01000021">
    <property type="protein sequence ID" value="PWV97458.1"/>
    <property type="molecule type" value="Genomic_DNA"/>
</dbReference>
<keyword evidence="1" id="KW-0175">Coiled coil</keyword>
<evidence type="ECO:0000313" key="2">
    <source>
        <dbReference type="EMBL" id="PWV97458.1"/>
    </source>
</evidence>
<organism evidence="2 3">
    <name type="scientific">Paenibacillus cellulosilyticus</name>
    <dbReference type="NCBI Taxonomy" id="375489"/>
    <lineage>
        <taxon>Bacteria</taxon>
        <taxon>Bacillati</taxon>
        <taxon>Bacillota</taxon>
        <taxon>Bacilli</taxon>
        <taxon>Bacillales</taxon>
        <taxon>Paenibacillaceae</taxon>
        <taxon>Paenibacillus</taxon>
    </lineage>
</organism>
<protein>
    <submittedName>
        <fullName evidence="2">Uncharacterized protein</fullName>
    </submittedName>
</protein>
<name>A0A2V2YRD6_9BACL</name>
<evidence type="ECO:0000313" key="3">
    <source>
        <dbReference type="Proteomes" id="UP000246635"/>
    </source>
</evidence>
<comment type="caution">
    <text evidence="2">The sequence shown here is derived from an EMBL/GenBank/DDBJ whole genome shotgun (WGS) entry which is preliminary data.</text>
</comment>
<sequence length="177" mass="20059">MRVYFGDCGNCSKKKVNVVSIFRTAFIPGVKMTSPHELIEVCEECLSAILYATEDTPMNRVSDEQKKLMIQYADYDGDVTITRDELYAIISEIESLQRDKAALEEKLSNCLVLAEDLTLEKEALIEVLEWYGSEYAYQSAPIEDGYGWDQPEVIDDKGERARTILSRMKGEMQGYGA</sequence>
<evidence type="ECO:0000256" key="1">
    <source>
        <dbReference type="SAM" id="Coils"/>
    </source>
</evidence>
<gene>
    <name evidence="2" type="ORF">DFQ01_121102</name>
</gene>
<keyword evidence="3" id="KW-1185">Reference proteome</keyword>
<accession>A0A2V2YRD6</accession>
<feature type="coiled-coil region" evidence="1">
    <location>
        <begin position="86"/>
        <end position="113"/>
    </location>
</feature>
<dbReference type="RefSeq" id="WP_110045978.1">
    <property type="nucleotide sequence ID" value="NZ_CP054613.1"/>
</dbReference>
<proteinExistence type="predicted"/>